<name>A0A292ZMV2_SPHSA</name>
<proteinExistence type="predicted"/>
<dbReference type="Proteomes" id="UP000221538">
    <property type="component" value="Unassembled WGS sequence"/>
</dbReference>
<dbReference type="EMBL" id="BEWI01000032">
    <property type="protein sequence ID" value="GAY24190.1"/>
    <property type="molecule type" value="Genomic_DNA"/>
</dbReference>
<organism evidence="1 2">
    <name type="scientific">Sphingobium fuliginis (strain ATCC 27551)</name>
    <dbReference type="NCBI Taxonomy" id="336203"/>
    <lineage>
        <taxon>Bacteria</taxon>
        <taxon>Pseudomonadati</taxon>
        <taxon>Pseudomonadota</taxon>
        <taxon>Alphaproteobacteria</taxon>
        <taxon>Sphingomonadales</taxon>
        <taxon>Sphingomonadaceae</taxon>
        <taxon>Sphingobium</taxon>
    </lineage>
</organism>
<evidence type="ECO:0000313" key="2">
    <source>
        <dbReference type="Proteomes" id="UP000221538"/>
    </source>
</evidence>
<sequence length="61" mass="6593">MADRDWKGLLGRPYRGAESLRNAWLTAKAMNAFSEGRVGSANGLITYVAMPYFNDAVSPAG</sequence>
<dbReference type="RefSeq" id="WP_099186731.1">
    <property type="nucleotide sequence ID" value="NZ_BEWI01000032.1"/>
</dbReference>
<reference evidence="1 2" key="2">
    <citation type="journal article" date="2013" name="Environ. Sci. Technol.">
        <title>The 4-tert-butylphenol-utilizing bacterium Sphingobium fuliginis OMI can degrade bisphenols via phenolic ring hydroxylation and meta-cleavage pathway.</title>
        <authorList>
            <person name="Ogata Y."/>
            <person name="Goda S."/>
            <person name="Toyama T."/>
            <person name="Sei K."/>
            <person name="Ike M."/>
        </authorList>
    </citation>
    <scope>NUCLEOTIDE SEQUENCE [LARGE SCALE GENOMIC DNA]</scope>
    <source>
        <strain evidence="1 2">OMI</strain>
    </source>
</reference>
<dbReference type="AlphaFoldDB" id="A0A292ZMV2"/>
<reference evidence="1 2" key="1">
    <citation type="journal article" date="2013" name="Biodegradation">
        <title>Occurrence of 4-tert-butylphenol (4-t-BP) biodegradation in an aquatic sample caused by the presence of Spirodela polyrrhiza and isolation of a 4-t-BP-utilizing bacterium.</title>
        <authorList>
            <person name="Ogata Y."/>
            <person name="Toyama T."/>
            <person name="Yu N."/>
            <person name="Wang X."/>
            <person name="Sei K."/>
            <person name="Ike M."/>
        </authorList>
    </citation>
    <scope>NUCLEOTIDE SEQUENCE [LARGE SCALE GENOMIC DNA]</scope>
    <source>
        <strain evidence="1 2">OMI</strain>
    </source>
</reference>
<comment type="caution">
    <text evidence="1">The sequence shown here is derived from an EMBL/GenBank/DDBJ whole genome shotgun (WGS) entry which is preliminary data.</text>
</comment>
<protein>
    <submittedName>
        <fullName evidence="1">Uncharacterized protein</fullName>
    </submittedName>
</protein>
<gene>
    <name evidence="1" type="ORF">SFOMI_4770</name>
</gene>
<accession>A0A292ZMV2</accession>
<evidence type="ECO:0000313" key="1">
    <source>
        <dbReference type="EMBL" id="GAY24190.1"/>
    </source>
</evidence>